<feature type="transmembrane region" description="Helical" evidence="1">
    <location>
        <begin position="412"/>
        <end position="431"/>
    </location>
</feature>
<feature type="chain" id="PRO_5046452041" evidence="2">
    <location>
        <begin position="20"/>
        <end position="435"/>
    </location>
</feature>
<gene>
    <name evidence="3" type="ORF">PEVE_00006963</name>
</gene>
<keyword evidence="4" id="KW-1185">Reference proteome</keyword>
<accession>A0ABN8LTJ6</accession>
<evidence type="ECO:0000256" key="1">
    <source>
        <dbReference type="SAM" id="Phobius"/>
    </source>
</evidence>
<feature type="transmembrane region" description="Helical" evidence="1">
    <location>
        <begin position="376"/>
        <end position="400"/>
    </location>
</feature>
<evidence type="ECO:0000313" key="4">
    <source>
        <dbReference type="Proteomes" id="UP001159427"/>
    </source>
</evidence>
<sequence length="435" mass="47494">MRSICLLFLQAVFIGFARHTKVTAKRHCPKFTSCIDTYADIYKSLASEDNSFNIESALHPAMTPSSLVVKVEFITHNETSVANYTWNLNCLYVAIPPQVLLLLSLGSVLVTPRTQELKICIPDFCRNITSTKEQKDLMTGVLSALQDLAVRPGVRDPRLNTVECVIEGHETDILATGQSSYIRAILWCAFIFSFWAGPYLAEIILGVIDQRSQGPQSPTATSSAGTGQVEIDMELLDSQAPTSPGPGENISEPLIRAVVCVCCLLLCVEIIILGFIFKFSVSGNAPIDVYIYIGILILEGVILTCLKKCPSKRVFISTFCLIFTSHHFCWLVIGIMINPVWGLTVLLLACFSVVLLTFLLCRFFGGGNFKCSRDDIMQIMVCGATFCGGLSLVASAVLAGQSCYGRGTADELVKTVVLSVISLGTSLLSWLSKKR</sequence>
<reference evidence="3 4" key="1">
    <citation type="submission" date="2022-05" db="EMBL/GenBank/DDBJ databases">
        <authorList>
            <consortium name="Genoscope - CEA"/>
            <person name="William W."/>
        </authorList>
    </citation>
    <scope>NUCLEOTIDE SEQUENCE [LARGE SCALE GENOMIC DNA]</scope>
</reference>
<proteinExistence type="predicted"/>
<keyword evidence="1" id="KW-0472">Membrane</keyword>
<feature type="transmembrane region" description="Helical" evidence="1">
    <location>
        <begin position="254"/>
        <end position="277"/>
    </location>
</feature>
<feature type="transmembrane region" description="Helical" evidence="1">
    <location>
        <begin position="314"/>
        <end position="337"/>
    </location>
</feature>
<keyword evidence="2" id="KW-0732">Signal</keyword>
<feature type="transmembrane region" description="Helical" evidence="1">
    <location>
        <begin position="184"/>
        <end position="208"/>
    </location>
</feature>
<feature type="transmembrane region" description="Helical" evidence="1">
    <location>
        <begin position="343"/>
        <end position="364"/>
    </location>
</feature>
<evidence type="ECO:0000256" key="2">
    <source>
        <dbReference type="SAM" id="SignalP"/>
    </source>
</evidence>
<dbReference type="Proteomes" id="UP001159427">
    <property type="component" value="Unassembled WGS sequence"/>
</dbReference>
<evidence type="ECO:0000313" key="3">
    <source>
        <dbReference type="EMBL" id="CAH3020409.1"/>
    </source>
</evidence>
<organism evidence="3 4">
    <name type="scientific">Porites evermanni</name>
    <dbReference type="NCBI Taxonomy" id="104178"/>
    <lineage>
        <taxon>Eukaryota</taxon>
        <taxon>Metazoa</taxon>
        <taxon>Cnidaria</taxon>
        <taxon>Anthozoa</taxon>
        <taxon>Hexacorallia</taxon>
        <taxon>Scleractinia</taxon>
        <taxon>Fungiina</taxon>
        <taxon>Poritidae</taxon>
        <taxon>Porites</taxon>
    </lineage>
</organism>
<dbReference type="EMBL" id="CALNXI010000146">
    <property type="protein sequence ID" value="CAH3020409.1"/>
    <property type="molecule type" value="Genomic_DNA"/>
</dbReference>
<name>A0ABN8LTJ6_9CNID</name>
<keyword evidence="1" id="KW-1133">Transmembrane helix</keyword>
<feature type="signal peptide" evidence="2">
    <location>
        <begin position="1"/>
        <end position="19"/>
    </location>
</feature>
<keyword evidence="1" id="KW-0812">Transmembrane</keyword>
<comment type="caution">
    <text evidence="3">The sequence shown here is derived from an EMBL/GenBank/DDBJ whole genome shotgun (WGS) entry which is preliminary data.</text>
</comment>
<feature type="transmembrane region" description="Helical" evidence="1">
    <location>
        <begin position="289"/>
        <end position="307"/>
    </location>
</feature>
<protein>
    <submittedName>
        <fullName evidence="3">Uncharacterized protein</fullName>
    </submittedName>
</protein>